<dbReference type="Gene3D" id="1.25.40.20">
    <property type="entry name" value="Ankyrin repeat-containing domain"/>
    <property type="match status" value="1"/>
</dbReference>
<evidence type="ECO:0000313" key="1">
    <source>
        <dbReference type="EMBL" id="PIA36856.1"/>
    </source>
</evidence>
<sequence>MLNAVPELLTEQNLNGETPLFRAVQFGQTKMFKHVMNKHFTDSLNKKIHCRRADNATILHVAIFNESFETALELLNVDLVKHQAVDGCGLTCLQLLANMPLAFKSGTSFGFFKKLVYYCLPDCKRDEPPKSYNVTRDEEAGTSEFTLATLTFPARVISHLRIFSSMLNHKFWYRLSQGWPAIQVVWDLRQKHKSALELVNILVQTDKSWMGPSKHHGMHPEGDVSIFRN</sequence>
<organism evidence="1 2">
    <name type="scientific">Aquilegia coerulea</name>
    <name type="common">Rocky mountain columbine</name>
    <dbReference type="NCBI Taxonomy" id="218851"/>
    <lineage>
        <taxon>Eukaryota</taxon>
        <taxon>Viridiplantae</taxon>
        <taxon>Streptophyta</taxon>
        <taxon>Embryophyta</taxon>
        <taxon>Tracheophyta</taxon>
        <taxon>Spermatophyta</taxon>
        <taxon>Magnoliopsida</taxon>
        <taxon>Ranunculales</taxon>
        <taxon>Ranunculaceae</taxon>
        <taxon>Thalictroideae</taxon>
        <taxon>Aquilegia</taxon>
    </lineage>
</organism>
<reference evidence="1 2" key="1">
    <citation type="submission" date="2017-09" db="EMBL/GenBank/DDBJ databases">
        <title>WGS assembly of Aquilegia coerulea Goldsmith.</title>
        <authorList>
            <person name="Hodges S."/>
            <person name="Kramer E."/>
            <person name="Nordborg M."/>
            <person name="Tomkins J."/>
            <person name="Borevitz J."/>
            <person name="Derieg N."/>
            <person name="Yan J."/>
            <person name="Mihaltcheva S."/>
            <person name="Hayes R.D."/>
            <person name="Rokhsar D."/>
        </authorList>
    </citation>
    <scope>NUCLEOTIDE SEQUENCE [LARGE SCALE GENOMIC DNA]</scope>
    <source>
        <strain evidence="2">cv. Goldsmith</strain>
    </source>
</reference>
<dbReference type="STRING" id="218851.A0A2G5D008"/>
<evidence type="ECO:0000313" key="2">
    <source>
        <dbReference type="Proteomes" id="UP000230069"/>
    </source>
</evidence>
<dbReference type="PANTHER" id="PTHR24121:SF29">
    <property type="match status" value="1"/>
</dbReference>
<dbReference type="PANTHER" id="PTHR24121">
    <property type="entry name" value="NO MECHANORECEPTOR POTENTIAL C, ISOFORM D-RELATED"/>
    <property type="match status" value="1"/>
</dbReference>
<dbReference type="InParanoid" id="A0A2G5D008"/>
<name>A0A2G5D008_AQUCA</name>
<gene>
    <name evidence="1" type="ORF">AQUCO_03200076v1</name>
</gene>
<dbReference type="SUPFAM" id="SSF48403">
    <property type="entry name" value="Ankyrin repeat"/>
    <property type="match status" value="1"/>
</dbReference>
<feature type="non-terminal residue" evidence="1">
    <location>
        <position position="229"/>
    </location>
</feature>
<dbReference type="AlphaFoldDB" id="A0A2G5D008"/>
<protein>
    <submittedName>
        <fullName evidence="1">Uncharacterized protein</fullName>
    </submittedName>
</protein>
<dbReference type="InterPro" id="IPR036770">
    <property type="entry name" value="Ankyrin_rpt-contain_sf"/>
</dbReference>
<keyword evidence="2" id="KW-1185">Reference proteome</keyword>
<proteinExistence type="predicted"/>
<dbReference type="EMBL" id="KZ305049">
    <property type="protein sequence ID" value="PIA36856.1"/>
    <property type="molecule type" value="Genomic_DNA"/>
</dbReference>
<dbReference type="Proteomes" id="UP000230069">
    <property type="component" value="Unassembled WGS sequence"/>
</dbReference>
<dbReference type="OrthoDB" id="1923662at2759"/>
<dbReference type="Pfam" id="PF12796">
    <property type="entry name" value="Ank_2"/>
    <property type="match status" value="1"/>
</dbReference>
<dbReference type="InterPro" id="IPR002110">
    <property type="entry name" value="Ankyrin_rpt"/>
</dbReference>
<accession>A0A2G5D008</accession>